<gene>
    <name evidence="2" type="ORF">BLM47_05120</name>
</gene>
<dbReference type="Proteomes" id="UP000243688">
    <property type="component" value="Unassembled WGS sequence"/>
</dbReference>
<evidence type="ECO:0000313" key="3">
    <source>
        <dbReference type="Proteomes" id="UP000243688"/>
    </source>
</evidence>
<keyword evidence="1" id="KW-0472">Membrane</keyword>
<dbReference type="InterPro" id="IPR020138">
    <property type="entry name" value="Uncharacterised_YqzF"/>
</dbReference>
<reference evidence="2 3" key="1">
    <citation type="submission" date="2016-12" db="EMBL/GenBank/DDBJ databases">
        <title>Candidatus Reconcilibacillus cellulovorans genome.</title>
        <authorList>
            <person name="Kolinko S."/>
            <person name="Wu Y.-W."/>
            <person name="Tachea F."/>
            <person name="Denzel E."/>
            <person name="Hiras J."/>
            <person name="Baecker N."/>
            <person name="Chan L.J."/>
            <person name="Eichorst S.A."/>
            <person name="Frey D."/>
            <person name="Adams P.D."/>
            <person name="Pray T."/>
            <person name="Tanjore D."/>
            <person name="Petzold C.J."/>
            <person name="Gladden J.M."/>
            <person name="Simmons B.A."/>
            <person name="Singer S.W."/>
        </authorList>
    </citation>
    <scope>NUCLEOTIDE SEQUENCE [LARGE SCALE GENOMIC DNA]</scope>
    <source>
        <strain evidence="2">JTherm</strain>
    </source>
</reference>
<proteinExistence type="predicted"/>
<evidence type="ECO:0000313" key="2">
    <source>
        <dbReference type="EMBL" id="PDO10913.1"/>
    </source>
</evidence>
<keyword evidence="1" id="KW-0812">Transmembrane</keyword>
<comment type="caution">
    <text evidence="2">The sequence shown here is derived from an EMBL/GenBank/DDBJ whole genome shotgun (WGS) entry which is preliminary data.</text>
</comment>
<dbReference type="AlphaFoldDB" id="A0A2A6E1P7"/>
<protein>
    <recommendedName>
        <fullName evidence="4">DUF2627 domain-containing protein</fullName>
    </recommendedName>
</protein>
<keyword evidence="1" id="KW-1133">Transmembrane helix</keyword>
<name>A0A2A6E1P7_9BACL</name>
<sequence>MKAKTARLAAVLVLVAAGWLATYGFLLAKNAVFDWIASVGSGERPDPLLYVRFVGGLALFGLGVGFIAGWVAYRDRKRRYRPTSFRHPPE</sequence>
<organism evidence="2 3">
    <name type="scientific">Candidatus Reconcilbacillus cellulovorans</name>
    <dbReference type="NCBI Taxonomy" id="1906605"/>
    <lineage>
        <taxon>Bacteria</taxon>
        <taxon>Bacillati</taxon>
        <taxon>Bacillota</taxon>
        <taxon>Bacilli</taxon>
        <taxon>Bacillales</taxon>
        <taxon>Paenibacillaceae</taxon>
        <taxon>Candidatus Reconcilbacillus</taxon>
    </lineage>
</organism>
<accession>A0A2A6E1P7</accession>
<evidence type="ECO:0008006" key="4">
    <source>
        <dbReference type="Google" id="ProtNLM"/>
    </source>
</evidence>
<feature type="transmembrane region" description="Helical" evidence="1">
    <location>
        <begin position="48"/>
        <end position="73"/>
    </location>
</feature>
<evidence type="ECO:0000256" key="1">
    <source>
        <dbReference type="SAM" id="Phobius"/>
    </source>
</evidence>
<dbReference type="EMBL" id="MOXJ01000008">
    <property type="protein sequence ID" value="PDO10913.1"/>
    <property type="molecule type" value="Genomic_DNA"/>
</dbReference>
<dbReference type="Pfam" id="PF11118">
    <property type="entry name" value="DUF2627"/>
    <property type="match status" value="1"/>
</dbReference>